<keyword evidence="2" id="KW-1185">Reference proteome</keyword>
<name>A0AAN7L609_9MYRT</name>
<proteinExistence type="predicted"/>
<comment type="caution">
    <text evidence="1">The sequence shown here is derived from an EMBL/GenBank/DDBJ whole genome shotgun (WGS) entry which is preliminary data.</text>
</comment>
<dbReference type="EMBL" id="JAXIOK010000002">
    <property type="protein sequence ID" value="KAK4778244.1"/>
    <property type="molecule type" value="Genomic_DNA"/>
</dbReference>
<reference evidence="1 2" key="1">
    <citation type="journal article" date="2023" name="Hortic Res">
        <title>Pangenome of water caltrop reveals structural variations and asymmetric subgenome divergence after allopolyploidization.</title>
        <authorList>
            <person name="Zhang X."/>
            <person name="Chen Y."/>
            <person name="Wang L."/>
            <person name="Yuan Y."/>
            <person name="Fang M."/>
            <person name="Shi L."/>
            <person name="Lu R."/>
            <person name="Comes H.P."/>
            <person name="Ma Y."/>
            <person name="Chen Y."/>
            <person name="Huang G."/>
            <person name="Zhou Y."/>
            <person name="Zheng Z."/>
            <person name="Qiu Y."/>
        </authorList>
    </citation>
    <scope>NUCLEOTIDE SEQUENCE [LARGE SCALE GENOMIC DNA]</scope>
    <source>
        <tissue evidence="1">Roots</tissue>
    </source>
</reference>
<dbReference type="AlphaFoldDB" id="A0AAN7L609"/>
<dbReference type="Proteomes" id="UP001345219">
    <property type="component" value="Chromosome 14"/>
</dbReference>
<sequence length="116" mass="13503">MCRSSMFASVCFELLRIPDASNWRHSTELEVMFPILPFFYQILPMTGSPFTMMSRIGRSSICSMQVRLSTISSSFNFTIFNFENLKLFIWSEFLSNFLHLKLPSILGRPPKLDTYL</sequence>
<protein>
    <submittedName>
        <fullName evidence="1">Uncharacterized protein</fullName>
    </submittedName>
</protein>
<gene>
    <name evidence="1" type="ORF">SAY87_018431</name>
</gene>
<evidence type="ECO:0000313" key="2">
    <source>
        <dbReference type="Proteomes" id="UP001345219"/>
    </source>
</evidence>
<evidence type="ECO:0000313" key="1">
    <source>
        <dbReference type="EMBL" id="KAK4778244.1"/>
    </source>
</evidence>
<accession>A0AAN7L609</accession>
<organism evidence="1 2">
    <name type="scientific">Trapa incisa</name>
    <dbReference type="NCBI Taxonomy" id="236973"/>
    <lineage>
        <taxon>Eukaryota</taxon>
        <taxon>Viridiplantae</taxon>
        <taxon>Streptophyta</taxon>
        <taxon>Embryophyta</taxon>
        <taxon>Tracheophyta</taxon>
        <taxon>Spermatophyta</taxon>
        <taxon>Magnoliopsida</taxon>
        <taxon>eudicotyledons</taxon>
        <taxon>Gunneridae</taxon>
        <taxon>Pentapetalae</taxon>
        <taxon>rosids</taxon>
        <taxon>malvids</taxon>
        <taxon>Myrtales</taxon>
        <taxon>Lythraceae</taxon>
        <taxon>Trapa</taxon>
    </lineage>
</organism>